<feature type="compositionally biased region" description="Acidic residues" evidence="1">
    <location>
        <begin position="879"/>
        <end position="888"/>
    </location>
</feature>
<feature type="compositionally biased region" description="Polar residues" evidence="1">
    <location>
        <begin position="1033"/>
        <end position="1048"/>
    </location>
</feature>
<dbReference type="PROSITE" id="PS00028">
    <property type="entry name" value="ZINC_FINGER_C2H2_1"/>
    <property type="match status" value="1"/>
</dbReference>
<evidence type="ECO:0000313" key="3">
    <source>
        <dbReference type="EMBL" id="KAF4306183.1"/>
    </source>
</evidence>
<reference evidence="3" key="1">
    <citation type="submission" date="2020-04" db="EMBL/GenBank/DDBJ databases">
        <title>Genome Assembly and Annotation of Botryosphaeria dothidea sdau 11-99, a Latent Pathogen of Apple Fruit Ring Rot in China.</title>
        <authorList>
            <person name="Yu C."/>
            <person name="Diao Y."/>
            <person name="Lu Q."/>
            <person name="Zhao J."/>
            <person name="Cui S."/>
            <person name="Peng C."/>
            <person name="He B."/>
            <person name="Liu H."/>
        </authorList>
    </citation>
    <scope>NUCLEOTIDE SEQUENCE [LARGE SCALE GENOMIC DNA]</scope>
    <source>
        <strain evidence="3">Sdau11-99</strain>
    </source>
</reference>
<dbReference type="AlphaFoldDB" id="A0A8H4IW28"/>
<feature type="compositionally biased region" description="Low complexity" evidence="1">
    <location>
        <begin position="44"/>
        <end position="55"/>
    </location>
</feature>
<dbReference type="EMBL" id="WWBZ02000033">
    <property type="protein sequence ID" value="KAF4306183.1"/>
    <property type="molecule type" value="Genomic_DNA"/>
</dbReference>
<accession>A0A8H4IW28</accession>
<evidence type="ECO:0000256" key="1">
    <source>
        <dbReference type="SAM" id="MobiDB-lite"/>
    </source>
</evidence>
<keyword evidence="4" id="KW-1185">Reference proteome</keyword>
<feature type="region of interest" description="Disordered" evidence="1">
    <location>
        <begin position="1"/>
        <end position="89"/>
    </location>
</feature>
<feature type="compositionally biased region" description="Low complexity" evidence="1">
    <location>
        <begin position="473"/>
        <end position="500"/>
    </location>
</feature>
<dbReference type="Gene3D" id="3.30.160.60">
    <property type="entry name" value="Classic Zinc Finger"/>
    <property type="match status" value="1"/>
</dbReference>
<feature type="compositionally biased region" description="Low complexity" evidence="1">
    <location>
        <begin position="127"/>
        <end position="142"/>
    </location>
</feature>
<protein>
    <submittedName>
        <fullName evidence="3">Zinc finger C2H2-type protein</fullName>
    </submittedName>
</protein>
<feature type="compositionally biased region" description="Low complexity" evidence="1">
    <location>
        <begin position="417"/>
        <end position="432"/>
    </location>
</feature>
<feature type="compositionally biased region" description="Basic and acidic residues" evidence="1">
    <location>
        <begin position="403"/>
        <end position="414"/>
    </location>
</feature>
<feature type="domain" description="C2H2-type" evidence="2">
    <location>
        <begin position="1080"/>
        <end position="1103"/>
    </location>
</feature>
<feature type="compositionally biased region" description="Polar residues" evidence="1">
    <location>
        <begin position="65"/>
        <end position="89"/>
    </location>
</feature>
<evidence type="ECO:0000259" key="2">
    <source>
        <dbReference type="PROSITE" id="PS00028"/>
    </source>
</evidence>
<feature type="compositionally biased region" description="Polar residues" evidence="1">
    <location>
        <begin position="178"/>
        <end position="215"/>
    </location>
</feature>
<dbReference type="Proteomes" id="UP000572817">
    <property type="component" value="Unassembled WGS sequence"/>
</dbReference>
<proteinExistence type="predicted"/>
<feature type="compositionally biased region" description="Low complexity" evidence="1">
    <location>
        <begin position="664"/>
        <end position="678"/>
    </location>
</feature>
<feature type="compositionally biased region" description="Basic and acidic residues" evidence="1">
    <location>
        <begin position="281"/>
        <end position="338"/>
    </location>
</feature>
<comment type="caution">
    <text evidence="3">The sequence shown here is derived from an EMBL/GenBank/DDBJ whole genome shotgun (WGS) entry which is preliminary data.</text>
</comment>
<feature type="compositionally biased region" description="Polar residues" evidence="1">
    <location>
        <begin position="969"/>
        <end position="990"/>
    </location>
</feature>
<sequence length="1272" mass="139966">MAQQNYYGAPSHQRQQQGYNNYPAQRPASTGAGPQYTSHNQPVSQSFQSYSTQTYAPSGAPYNLSDYSYGSTNYGTGSETTAGARNNTSADLQNLAYDSGLHDSVQRDNTQPNANQALSAGQSQHVSYPGSSYPSYSQQQQPRPKSVNSLAERSTKGSPAVGTHQPDYSGLPPPKTGYQASAGSQSANVQQRATTSPQITNSYRTPPTVHQTSLQVPDHSNRALPNVTQSSQTAPTTAAYHWNNQETVDPTQVYDPWPEIQRKREAARAARALEERAQAERERLEREKAEKEAEEARKLEESRKAEEMRLAEERRKAEEAERAEQQRIEEEREKEADRVQQAQRAQEQRQKKANTKSKMSKASAAAMASTPQAALSEVEAQMRALMAQMRQLNNQDPALLAKIWEEERRTHGQSDETAQAAAQSPTPTAQQPHKASALRKPSSTQPQPSPNKQGPATQAPPAPPPQQQHLHRPQPTQQQYVHQPPQKQPQEQPQAVAQPRRPAKRPLPTGTTSWPSDKKEQISKAASDWLNAIPENYDKQISPQEVCDLLNENPKYVDLCAWFEGQGMKLERGSFARALLAAVPDINKPNQTQAPLSVPVKGNTLAPPSTNAFKDPSQPGPHNNHPNYPNVPADRPTTVAEHLRGSQSPYPPPEHTSFRSPYFVPATTSAPAPAQQAIPTPPPQIPVASMPYDRHDRQNSGSRQGSSQREDSQKPASKADAARKRDFSEIVDLTQLSDDEEPPAKKKPGINNDIAPIWAAPPDSGFYTRPPESGSLYTLPTMVHIDDRTKDMDVVQPLNRKFALRRSTYEVKTIARDVLLATGKHPEMRPLNGHLEILKESLKKVDNTSDLSTLRWELIDPGNPPPEAFKSDIIEIEDEDADDEEEDAPREQYHPQPTQPTTKPAPVNSASPASLRAIASPSAPPITSASTPTLKRRGCPPKFGVSGATDARDARAAPPTIRDRGRGRPSSSTIGTPQSQPPMATNSKSIGYSAFRETQYGPDGTPLPKKKGRPVGWRKSVHSKEAQARASGATLQPTSGPRPSVLRTSQVSNGVVLINSRSPNVASPRKAPVSYSVYKCQWENCTAELHNMETIRKHVFKFHYSQNINRKWPCYWGSCQENERFIDPRTGRPNGFSVSEDLKDHIEFAHLGPKSWELGDGHAGGLSESHDSASEAYLSDSRGRRVTPLIPTPSKEALELASAAAAPVPRGPGRPKLKTDEQKAKEAQAELEKKKRLVGPGIDRSGARLANDKRRMGFIDDEDFEDVVTDSE</sequence>
<feature type="compositionally biased region" description="Basic and acidic residues" evidence="1">
    <location>
        <begin position="950"/>
        <end position="966"/>
    </location>
</feature>
<feature type="region of interest" description="Disordered" evidence="1">
    <location>
        <begin position="592"/>
        <end position="756"/>
    </location>
</feature>
<evidence type="ECO:0000313" key="4">
    <source>
        <dbReference type="Proteomes" id="UP000572817"/>
    </source>
</evidence>
<feature type="region of interest" description="Disordered" evidence="1">
    <location>
        <begin position="1201"/>
        <end position="1247"/>
    </location>
</feature>
<feature type="compositionally biased region" description="Low complexity" evidence="1">
    <location>
        <begin position="360"/>
        <end position="375"/>
    </location>
</feature>
<feature type="compositionally biased region" description="Basic and acidic residues" evidence="1">
    <location>
        <begin position="1217"/>
        <end position="1233"/>
    </location>
</feature>
<feature type="region of interest" description="Disordered" evidence="1">
    <location>
        <begin position="400"/>
        <end position="523"/>
    </location>
</feature>
<feature type="compositionally biased region" description="Low complexity" evidence="1">
    <location>
        <begin position="620"/>
        <end position="632"/>
    </location>
</feature>
<feature type="region of interest" description="Disordered" evidence="1">
    <location>
        <begin position="281"/>
        <end position="375"/>
    </location>
</feature>
<dbReference type="OrthoDB" id="5424797at2759"/>
<feature type="compositionally biased region" description="Polar residues" evidence="1">
    <location>
        <begin position="441"/>
        <end position="454"/>
    </location>
</feature>
<feature type="compositionally biased region" description="Polar residues" evidence="1">
    <location>
        <begin position="107"/>
        <end position="126"/>
    </location>
</feature>
<feature type="region of interest" description="Disordered" evidence="1">
    <location>
        <begin position="103"/>
        <end position="235"/>
    </location>
</feature>
<gene>
    <name evidence="3" type="ORF">GTA08_BOTSDO05105</name>
</gene>
<feature type="region of interest" description="Disordered" evidence="1">
    <location>
        <begin position="879"/>
        <end position="1048"/>
    </location>
</feature>
<organism evidence="3 4">
    <name type="scientific">Botryosphaeria dothidea</name>
    <dbReference type="NCBI Taxonomy" id="55169"/>
    <lineage>
        <taxon>Eukaryota</taxon>
        <taxon>Fungi</taxon>
        <taxon>Dikarya</taxon>
        <taxon>Ascomycota</taxon>
        <taxon>Pezizomycotina</taxon>
        <taxon>Dothideomycetes</taxon>
        <taxon>Dothideomycetes incertae sedis</taxon>
        <taxon>Botryosphaeriales</taxon>
        <taxon>Botryosphaeriaceae</taxon>
        <taxon>Botryosphaeria</taxon>
    </lineage>
</organism>
<feature type="compositionally biased region" description="Low complexity" evidence="1">
    <location>
        <begin position="909"/>
        <end position="933"/>
    </location>
</feature>
<name>A0A8H4IW28_9PEZI</name>
<dbReference type="InterPro" id="IPR013087">
    <property type="entry name" value="Znf_C2H2_type"/>
</dbReference>
<feature type="compositionally biased region" description="Polar residues" evidence="1">
    <location>
        <begin position="1"/>
        <end position="23"/>
    </location>
</feature>